<evidence type="ECO:0000256" key="5">
    <source>
        <dbReference type="ARBA" id="ARBA00022741"/>
    </source>
</evidence>
<dbReference type="PANTHER" id="PTHR43297:SF14">
    <property type="entry name" value="ATPASE AAA-TYPE CORE DOMAIN-CONTAINING PROTEIN"/>
    <property type="match status" value="1"/>
</dbReference>
<dbReference type="PROSITE" id="PS00211">
    <property type="entry name" value="ABC_TRANSPORTER_1"/>
    <property type="match status" value="1"/>
</dbReference>
<evidence type="ECO:0000256" key="3">
    <source>
        <dbReference type="ARBA" id="ARBA00022475"/>
    </source>
</evidence>
<dbReference type="InterPro" id="IPR027417">
    <property type="entry name" value="P-loop_NTPase"/>
</dbReference>
<dbReference type="FunFam" id="3.40.50.300:FF:000016">
    <property type="entry name" value="Oligopeptide ABC transporter ATP-binding component"/>
    <property type="match status" value="1"/>
</dbReference>
<keyword evidence="6" id="KW-0067">ATP-binding</keyword>
<dbReference type="Gene3D" id="3.40.50.300">
    <property type="entry name" value="P-loop containing nucleotide triphosphate hydrolases"/>
    <property type="match status" value="1"/>
</dbReference>
<name>A0A381XTC8_9ZZZZ</name>
<evidence type="ECO:0000259" key="9">
    <source>
        <dbReference type="PROSITE" id="PS50893"/>
    </source>
</evidence>
<evidence type="ECO:0000313" key="10">
    <source>
        <dbReference type="EMBL" id="SVA68029.1"/>
    </source>
</evidence>
<keyword evidence="3" id="KW-1003">Cell membrane</keyword>
<dbReference type="SMART" id="SM00382">
    <property type="entry name" value="AAA"/>
    <property type="match status" value="1"/>
</dbReference>
<feature type="domain" description="ABC transporter" evidence="9">
    <location>
        <begin position="13"/>
        <end position="269"/>
    </location>
</feature>
<dbReference type="AlphaFoldDB" id="A0A381XTC8"/>
<evidence type="ECO:0000256" key="8">
    <source>
        <dbReference type="ARBA" id="ARBA00023136"/>
    </source>
</evidence>
<dbReference type="PROSITE" id="PS50893">
    <property type="entry name" value="ABC_TRANSPORTER_2"/>
    <property type="match status" value="1"/>
</dbReference>
<evidence type="ECO:0000256" key="7">
    <source>
        <dbReference type="ARBA" id="ARBA00022967"/>
    </source>
</evidence>
<comment type="subcellular location">
    <subcellularLocation>
        <location evidence="1">Cell membrane</location>
        <topology evidence="1">Peripheral membrane protein</topology>
    </subcellularLocation>
</comment>
<evidence type="ECO:0000256" key="4">
    <source>
        <dbReference type="ARBA" id="ARBA00022519"/>
    </source>
</evidence>
<dbReference type="InterPro" id="IPR003593">
    <property type="entry name" value="AAA+_ATPase"/>
</dbReference>
<dbReference type="Pfam" id="PF00005">
    <property type="entry name" value="ABC_tran"/>
    <property type="match status" value="1"/>
</dbReference>
<dbReference type="InterPro" id="IPR050388">
    <property type="entry name" value="ABC_Ni/Peptide_Import"/>
</dbReference>
<evidence type="ECO:0000256" key="6">
    <source>
        <dbReference type="ARBA" id="ARBA00022840"/>
    </source>
</evidence>
<dbReference type="PANTHER" id="PTHR43297">
    <property type="entry name" value="OLIGOPEPTIDE TRANSPORT ATP-BINDING PROTEIN APPD"/>
    <property type="match status" value="1"/>
</dbReference>
<reference evidence="10" key="1">
    <citation type="submission" date="2018-05" db="EMBL/GenBank/DDBJ databases">
        <authorList>
            <person name="Lanie J.A."/>
            <person name="Ng W.-L."/>
            <person name="Kazmierczak K.M."/>
            <person name="Andrzejewski T.M."/>
            <person name="Davidsen T.M."/>
            <person name="Wayne K.J."/>
            <person name="Tettelin H."/>
            <person name="Glass J.I."/>
            <person name="Rusch D."/>
            <person name="Podicherti R."/>
            <person name="Tsui H.-C.T."/>
            <person name="Winkler M.E."/>
        </authorList>
    </citation>
    <scope>NUCLEOTIDE SEQUENCE</scope>
</reference>
<dbReference type="Pfam" id="PF08352">
    <property type="entry name" value="oligo_HPY"/>
    <property type="match status" value="1"/>
</dbReference>
<dbReference type="GO" id="GO:0016887">
    <property type="term" value="F:ATP hydrolysis activity"/>
    <property type="evidence" value="ECO:0007669"/>
    <property type="project" value="InterPro"/>
</dbReference>
<evidence type="ECO:0000256" key="1">
    <source>
        <dbReference type="ARBA" id="ARBA00004202"/>
    </source>
</evidence>
<dbReference type="InterPro" id="IPR013563">
    <property type="entry name" value="Oligopep_ABC_C"/>
</dbReference>
<dbReference type="InterPro" id="IPR003439">
    <property type="entry name" value="ABC_transporter-like_ATP-bd"/>
</dbReference>
<dbReference type="CDD" id="cd03257">
    <property type="entry name" value="ABC_NikE_OppD_transporters"/>
    <property type="match status" value="1"/>
</dbReference>
<protein>
    <recommendedName>
        <fullName evidence="9">ABC transporter domain-containing protein</fullName>
    </recommendedName>
</protein>
<keyword evidence="8" id="KW-0472">Membrane</keyword>
<keyword evidence="5" id="KW-0547">Nucleotide-binding</keyword>
<keyword evidence="7" id="KW-1278">Translocase</keyword>
<dbReference type="SUPFAM" id="SSF52540">
    <property type="entry name" value="P-loop containing nucleoside triphosphate hydrolases"/>
    <property type="match status" value="1"/>
</dbReference>
<dbReference type="NCBIfam" id="TIGR01727">
    <property type="entry name" value="oligo_HPY"/>
    <property type="match status" value="1"/>
</dbReference>
<dbReference type="InterPro" id="IPR017871">
    <property type="entry name" value="ABC_transporter-like_CS"/>
</dbReference>
<proteinExistence type="predicted"/>
<sequence>MPQLKENNVLVDVRDLAVYFHIEQGIVKAVDGVSFKIEKGKSLGVVGESGCGKTITALSLLLLHPQPEGQIEKGNIFFYPDGENRIDIAKLGIHSKQIRKRRGNDIAMIFQEPMMSLNPVHSIGQQIMESIRLHQKVNKRRAKEIAVEALRRVRISAPEQRMNEYPFQLSGGMRQRVMIAIALSCNPKLLIADEPTTALDVTIEAEILNLIKDLQRELGMALMMITHDLGVIGEVTDDVVVMYVGKIVEKANTRKLFEEPLHPYTKALFKSRPEIRTEGRLSSIKGSVPNPYLLPEGCSFEPRCDVAMDICKKKAPELFNLDGHYVSCWKYNEKEAL</sequence>
<dbReference type="GO" id="GO:0005886">
    <property type="term" value="C:plasma membrane"/>
    <property type="evidence" value="ECO:0007669"/>
    <property type="project" value="UniProtKB-SubCell"/>
</dbReference>
<dbReference type="EMBL" id="UINC01016320">
    <property type="protein sequence ID" value="SVA68029.1"/>
    <property type="molecule type" value="Genomic_DNA"/>
</dbReference>
<organism evidence="10">
    <name type="scientific">marine metagenome</name>
    <dbReference type="NCBI Taxonomy" id="408172"/>
    <lineage>
        <taxon>unclassified sequences</taxon>
        <taxon>metagenomes</taxon>
        <taxon>ecological metagenomes</taxon>
    </lineage>
</organism>
<gene>
    <name evidence="10" type="ORF">METZ01_LOCUS120883</name>
</gene>
<evidence type="ECO:0000256" key="2">
    <source>
        <dbReference type="ARBA" id="ARBA00022448"/>
    </source>
</evidence>
<accession>A0A381XTC8</accession>
<dbReference type="GO" id="GO:0015833">
    <property type="term" value="P:peptide transport"/>
    <property type="evidence" value="ECO:0007669"/>
    <property type="project" value="InterPro"/>
</dbReference>
<keyword evidence="2" id="KW-0813">Transport</keyword>
<dbReference type="GO" id="GO:0005524">
    <property type="term" value="F:ATP binding"/>
    <property type="evidence" value="ECO:0007669"/>
    <property type="project" value="UniProtKB-KW"/>
</dbReference>
<keyword evidence="4" id="KW-0997">Cell inner membrane</keyword>